<feature type="transmembrane region" description="Helical" evidence="1">
    <location>
        <begin position="546"/>
        <end position="568"/>
    </location>
</feature>
<comment type="caution">
    <text evidence="3">The sequence shown here is derived from an EMBL/GenBank/DDBJ whole genome shotgun (WGS) entry which is preliminary data.</text>
</comment>
<evidence type="ECO:0000256" key="1">
    <source>
        <dbReference type="SAM" id="Phobius"/>
    </source>
</evidence>
<feature type="domain" description="DUF6536" evidence="2">
    <location>
        <begin position="66"/>
        <end position="215"/>
    </location>
</feature>
<organism evidence="3 4">
    <name type="scientific">Coleophoma cylindrospora</name>
    <dbReference type="NCBI Taxonomy" id="1849047"/>
    <lineage>
        <taxon>Eukaryota</taxon>
        <taxon>Fungi</taxon>
        <taxon>Dikarya</taxon>
        <taxon>Ascomycota</taxon>
        <taxon>Pezizomycotina</taxon>
        <taxon>Leotiomycetes</taxon>
        <taxon>Helotiales</taxon>
        <taxon>Dermateaceae</taxon>
        <taxon>Coleophoma</taxon>
    </lineage>
</organism>
<dbReference type="PANTHER" id="PTHR35395:SF1">
    <property type="entry name" value="DUF6536 DOMAIN-CONTAINING PROTEIN"/>
    <property type="match status" value="1"/>
</dbReference>
<dbReference type="InterPro" id="IPR046623">
    <property type="entry name" value="DUF6536"/>
</dbReference>
<feature type="transmembrane region" description="Helical" evidence="1">
    <location>
        <begin position="589"/>
        <end position="614"/>
    </location>
</feature>
<reference evidence="3 4" key="1">
    <citation type="journal article" date="2018" name="IMA Fungus">
        <title>IMA Genome-F 9: Draft genome sequence of Annulohypoxylon stygium, Aspergillus mulundensis, Berkeleyomyces basicola (syn. Thielaviopsis basicola), Ceratocystis smalleyi, two Cercospora beticola strains, Coleophoma cylindrospora, Fusarium fracticaudum, Phialophora cf. hyalina, and Morchella septimelata.</title>
        <authorList>
            <person name="Wingfield B.D."/>
            <person name="Bills G.F."/>
            <person name="Dong Y."/>
            <person name="Huang W."/>
            <person name="Nel W.J."/>
            <person name="Swalarsk-Parry B.S."/>
            <person name="Vaghefi N."/>
            <person name="Wilken P.M."/>
            <person name="An Z."/>
            <person name="de Beer Z.W."/>
            <person name="De Vos L."/>
            <person name="Chen L."/>
            <person name="Duong T.A."/>
            <person name="Gao Y."/>
            <person name="Hammerbacher A."/>
            <person name="Kikkert J.R."/>
            <person name="Li Y."/>
            <person name="Li H."/>
            <person name="Li K."/>
            <person name="Li Q."/>
            <person name="Liu X."/>
            <person name="Ma X."/>
            <person name="Naidoo K."/>
            <person name="Pethybridge S.J."/>
            <person name="Sun J."/>
            <person name="Steenkamp E.T."/>
            <person name="van der Nest M.A."/>
            <person name="van Wyk S."/>
            <person name="Wingfield M.J."/>
            <person name="Xiong C."/>
            <person name="Yue Q."/>
            <person name="Zhang X."/>
        </authorList>
    </citation>
    <scope>NUCLEOTIDE SEQUENCE [LARGE SCALE GENOMIC DNA]</scope>
    <source>
        <strain evidence="3 4">BP6252</strain>
    </source>
</reference>
<dbReference type="AlphaFoldDB" id="A0A3D8QTK2"/>
<evidence type="ECO:0000313" key="3">
    <source>
        <dbReference type="EMBL" id="RDW65107.1"/>
    </source>
</evidence>
<sequence>MTGRPPPTWIALQPAMPPPDYAFSQNTAYKSGPSNTYVQVSRDESGAVPPQSSQTFLQRWFGGTKRALRAFAVGACVILILNVTWMCAAKAKYGIKDGFGTIREDNCAAAKSLNTWLHFAINIASTLLLTGSNAFMAVFCCPSRKEVDEAHRRGKTLHVGVFNLGNLRRIAKRKGLVVILLASSSVPFHLLYNSLVFTSLATNQYYWSVVTEDFLAGAPFNLTGDWVIPAMGYPHVPAYPTFTASPPSSEFGNLYRLDESGFARLDQVMTDYFVDMQHSAPSWERLENKDCLQAYSNAFVSDRRNVVLVSSAKNANNSILQYGSADFQADMDGNWWICSKHNQDGGFQTCNAQDYISSADTWTVFDYPIEYCLSQLTDDVCSVQFSMTIMVTVIAFNALKVVLMVSLLLFYDAEKILTSVGDAAQSFLTNQDQTTQMMCLANKREINHFWTSRGLARPFNPHRMRWGASVSKKRWLLFFFLMTVSLCFVAIFGIWGFSHVRQQGVNLNLPSLWNLGFGELNQNTLVVYGGGGNAVTMTIIANIPQLFLSVISILYMGIVTTMFLAVDWSHFAFKAQALMVSTPSGKQRGTWLLGAPLGWGIALLSFLTLLHWFISQSIFIVQLTVYDKDGKPYAFNPGINYQTQYTQFSNCGYSPIAIIFSVIAAVILLLSAIILCWQRFPAGAPPIVGTCSAAISAACHPIETNTNIVQGDLRWGAYGGLYNEVGHCALVSAEVWDIGRVRPPVPGQIYAGLPSSQPYQTLAPVQQ</sequence>
<dbReference type="Pfam" id="PF20163">
    <property type="entry name" value="DUF6536"/>
    <property type="match status" value="1"/>
</dbReference>
<evidence type="ECO:0000259" key="2">
    <source>
        <dbReference type="Pfam" id="PF20163"/>
    </source>
</evidence>
<evidence type="ECO:0000313" key="4">
    <source>
        <dbReference type="Proteomes" id="UP000256645"/>
    </source>
</evidence>
<accession>A0A3D8QTK2</accession>
<gene>
    <name evidence="3" type="ORF">BP6252_10758</name>
</gene>
<dbReference type="PANTHER" id="PTHR35395">
    <property type="entry name" value="DUF6536 DOMAIN-CONTAINING PROTEIN"/>
    <property type="match status" value="1"/>
</dbReference>
<feature type="transmembrane region" description="Helical" evidence="1">
    <location>
        <begin position="656"/>
        <end position="677"/>
    </location>
</feature>
<protein>
    <recommendedName>
        <fullName evidence="2">DUF6536 domain-containing protein</fullName>
    </recommendedName>
</protein>
<keyword evidence="1" id="KW-0472">Membrane</keyword>
<feature type="transmembrane region" description="Helical" evidence="1">
    <location>
        <begin position="67"/>
        <end position="88"/>
    </location>
</feature>
<name>A0A3D8QTK2_9HELO</name>
<feature type="transmembrane region" description="Helical" evidence="1">
    <location>
        <begin position="175"/>
        <end position="192"/>
    </location>
</feature>
<feature type="transmembrane region" description="Helical" evidence="1">
    <location>
        <begin position="475"/>
        <end position="497"/>
    </location>
</feature>
<dbReference type="STRING" id="1849047.A0A3D8QTK2"/>
<keyword evidence="4" id="KW-1185">Reference proteome</keyword>
<feature type="transmembrane region" description="Helical" evidence="1">
    <location>
        <begin position="385"/>
        <end position="411"/>
    </location>
</feature>
<proteinExistence type="predicted"/>
<dbReference type="OrthoDB" id="5429634at2759"/>
<dbReference type="EMBL" id="PDLM01000012">
    <property type="protein sequence ID" value="RDW65107.1"/>
    <property type="molecule type" value="Genomic_DNA"/>
</dbReference>
<dbReference type="Proteomes" id="UP000256645">
    <property type="component" value="Unassembled WGS sequence"/>
</dbReference>
<keyword evidence="1" id="KW-0812">Transmembrane</keyword>
<keyword evidence="1" id="KW-1133">Transmembrane helix</keyword>